<feature type="transmembrane region" description="Helical" evidence="3">
    <location>
        <begin position="137"/>
        <end position="155"/>
    </location>
</feature>
<dbReference type="Gene3D" id="1.20.1250.20">
    <property type="entry name" value="MFS general substrate transporter like domains"/>
    <property type="match status" value="2"/>
</dbReference>
<gene>
    <name evidence="4" type="primary">MFSD2A</name>
    <name evidence="4" type="ORF">BLAG_LOCUS12780</name>
</gene>
<dbReference type="PANTHER" id="PTHR11328">
    <property type="entry name" value="MAJOR FACILITATOR SUPERFAMILY DOMAIN-CONTAINING PROTEIN"/>
    <property type="match status" value="1"/>
</dbReference>
<protein>
    <submittedName>
        <fullName evidence="4">MFSD2A protein</fullName>
    </submittedName>
</protein>
<dbReference type="Pfam" id="PF13347">
    <property type="entry name" value="MFS_2"/>
    <property type="match status" value="1"/>
</dbReference>
<feature type="transmembrane region" description="Helical" evidence="3">
    <location>
        <begin position="38"/>
        <end position="57"/>
    </location>
</feature>
<evidence type="ECO:0000313" key="4">
    <source>
        <dbReference type="EMBL" id="CAH1252794.1"/>
    </source>
</evidence>
<evidence type="ECO:0000256" key="3">
    <source>
        <dbReference type="SAM" id="Phobius"/>
    </source>
</evidence>
<comment type="similarity">
    <text evidence="1">Belongs to the major facilitator superfamily.</text>
</comment>
<dbReference type="Proteomes" id="UP000838412">
    <property type="component" value="Chromosome 2"/>
</dbReference>
<keyword evidence="5" id="KW-1185">Reference proteome</keyword>
<dbReference type="EMBL" id="OV696687">
    <property type="protein sequence ID" value="CAH1252794.1"/>
    <property type="molecule type" value="Genomic_DNA"/>
</dbReference>
<dbReference type="PANTHER" id="PTHR11328:SF24">
    <property type="entry name" value="MAJOR FACILITATOR SUPERFAMILY (MFS) PROFILE DOMAIN-CONTAINING PROTEIN"/>
    <property type="match status" value="1"/>
</dbReference>
<organism evidence="4 5">
    <name type="scientific">Branchiostoma lanceolatum</name>
    <name type="common">Common lancelet</name>
    <name type="synonym">Amphioxus lanceolatum</name>
    <dbReference type="NCBI Taxonomy" id="7740"/>
    <lineage>
        <taxon>Eukaryota</taxon>
        <taxon>Metazoa</taxon>
        <taxon>Chordata</taxon>
        <taxon>Cephalochordata</taxon>
        <taxon>Leptocardii</taxon>
        <taxon>Amphioxiformes</taxon>
        <taxon>Branchiostomatidae</taxon>
        <taxon>Branchiostoma</taxon>
    </lineage>
</organism>
<dbReference type="InterPro" id="IPR036259">
    <property type="entry name" value="MFS_trans_sf"/>
</dbReference>
<dbReference type="GO" id="GO:0015293">
    <property type="term" value="F:symporter activity"/>
    <property type="evidence" value="ECO:0007669"/>
    <property type="project" value="InterPro"/>
</dbReference>
<keyword evidence="3" id="KW-1133">Transmembrane helix</keyword>
<dbReference type="InterPro" id="IPR039672">
    <property type="entry name" value="MFS_2"/>
</dbReference>
<feature type="transmembrane region" description="Helical" evidence="3">
    <location>
        <begin position="306"/>
        <end position="324"/>
    </location>
</feature>
<evidence type="ECO:0000256" key="2">
    <source>
        <dbReference type="SAM" id="MobiDB-lite"/>
    </source>
</evidence>
<keyword evidence="3" id="KW-0812">Transmembrane</keyword>
<feature type="transmembrane region" description="Helical" evidence="3">
    <location>
        <begin position="276"/>
        <end position="294"/>
    </location>
</feature>
<feature type="transmembrane region" description="Helical" evidence="3">
    <location>
        <begin position="249"/>
        <end position="270"/>
    </location>
</feature>
<sequence length="484" mass="53818">MYASATFSTDAVTSITAMYGNIFLLEVAQLPPLQTSGIIFSSLVCMIMTSPFAGYLIDRTDTRWGKVKPWLWCTLPTQIVLYFMAWYVPNVSSEWRFVYYFVVWSSAEVVQCCYAVANKCKVMYMTTDTKERDSITAFRSTAQLFGLVVGVGYHGQIVAAYGQELHSDCSASSNSTVTPAHLQKQREGYMISAGVTGCLLLVTTLASLLGTTERTRSAAEETTEREPIFQSVKEILSHRPFRYLQCIDLFFWMAVFGIEANIALFVQYSLGLGDQVQNVLLIFLVFSCAGVPLWHLLMTHWGKKSTLALAATLFLGFALSLFFVPGLLYAALPLAAFGGSLFAPFVLIPWSMLPDVIDDYTLERGNSKESLFFGVFAFFSNMGKAISQGLTAFALKLSDYKTGRCSQPTSVSLTLRVLISICPAVYSAFGLLFLSLYPITEHGRLSTNKFLERMRLFRRDKEEVPTKGSSSKMKTDPGTPLLDR</sequence>
<feature type="transmembrane region" description="Helical" evidence="3">
    <location>
        <begin position="69"/>
        <end position="85"/>
    </location>
</feature>
<feature type="transmembrane region" description="Helical" evidence="3">
    <location>
        <begin position="330"/>
        <end position="350"/>
    </location>
</feature>
<dbReference type="GO" id="GO:0005886">
    <property type="term" value="C:plasma membrane"/>
    <property type="evidence" value="ECO:0007669"/>
    <property type="project" value="TreeGrafter"/>
</dbReference>
<accession>A0A8J9ZE70</accession>
<feature type="transmembrane region" description="Helical" evidence="3">
    <location>
        <begin position="189"/>
        <end position="209"/>
    </location>
</feature>
<reference evidence="4" key="1">
    <citation type="submission" date="2022-01" db="EMBL/GenBank/DDBJ databases">
        <authorList>
            <person name="Braso-Vives M."/>
        </authorList>
    </citation>
    <scope>NUCLEOTIDE SEQUENCE</scope>
</reference>
<proteinExistence type="inferred from homology"/>
<dbReference type="AlphaFoldDB" id="A0A8J9ZE70"/>
<dbReference type="GO" id="GO:0008643">
    <property type="term" value="P:carbohydrate transport"/>
    <property type="evidence" value="ECO:0007669"/>
    <property type="project" value="InterPro"/>
</dbReference>
<feature type="region of interest" description="Disordered" evidence="2">
    <location>
        <begin position="461"/>
        <end position="484"/>
    </location>
</feature>
<feature type="transmembrane region" description="Helical" evidence="3">
    <location>
        <begin position="371"/>
        <end position="395"/>
    </location>
</feature>
<dbReference type="OrthoDB" id="197206at2759"/>
<evidence type="ECO:0000256" key="1">
    <source>
        <dbReference type="ARBA" id="ARBA00008335"/>
    </source>
</evidence>
<feature type="transmembrane region" description="Helical" evidence="3">
    <location>
        <begin position="415"/>
        <end position="439"/>
    </location>
</feature>
<evidence type="ECO:0000313" key="5">
    <source>
        <dbReference type="Proteomes" id="UP000838412"/>
    </source>
</evidence>
<dbReference type="SUPFAM" id="SSF103473">
    <property type="entry name" value="MFS general substrate transporter"/>
    <property type="match status" value="1"/>
</dbReference>
<keyword evidence="3" id="KW-0472">Membrane</keyword>
<feature type="transmembrane region" description="Helical" evidence="3">
    <location>
        <begin position="97"/>
        <end position="117"/>
    </location>
</feature>
<name>A0A8J9ZE70_BRALA</name>